<keyword evidence="1" id="KW-0732">Signal</keyword>
<evidence type="ECO:0000313" key="2">
    <source>
        <dbReference type="EMBL" id="CAF0982213.1"/>
    </source>
</evidence>
<proteinExistence type="predicted"/>
<dbReference type="EMBL" id="CAJOBD010005599">
    <property type="protein sequence ID" value="CAF4036306.1"/>
    <property type="molecule type" value="Genomic_DNA"/>
</dbReference>
<sequence>MVYLVALWMLVATIFMAEAVALDNENSSDFLVHLRNKPQGNYCNDCRDLVNRRCPYPAAASGPNGGTPCDYCAAGRCAHFNDCAAYYSCRALSYDHCIHSHNIKGPGK</sequence>
<accession>A0A814FJK0</accession>
<feature type="chain" id="PRO_5036410092" evidence="1">
    <location>
        <begin position="22"/>
        <end position="108"/>
    </location>
</feature>
<evidence type="ECO:0000313" key="3">
    <source>
        <dbReference type="EMBL" id="CAF4036306.1"/>
    </source>
</evidence>
<feature type="signal peptide" evidence="1">
    <location>
        <begin position="1"/>
        <end position="21"/>
    </location>
</feature>
<gene>
    <name evidence="3" type="ORF">JBS370_LOCUS28245</name>
    <name evidence="2" type="ORF">ZHD862_LOCUS11565</name>
</gene>
<dbReference type="Proteomes" id="UP000663836">
    <property type="component" value="Unassembled WGS sequence"/>
</dbReference>
<organism evidence="2 4">
    <name type="scientific">Rotaria sordida</name>
    <dbReference type="NCBI Taxonomy" id="392033"/>
    <lineage>
        <taxon>Eukaryota</taxon>
        <taxon>Metazoa</taxon>
        <taxon>Spiralia</taxon>
        <taxon>Gnathifera</taxon>
        <taxon>Rotifera</taxon>
        <taxon>Eurotatoria</taxon>
        <taxon>Bdelloidea</taxon>
        <taxon>Philodinida</taxon>
        <taxon>Philodinidae</taxon>
        <taxon>Rotaria</taxon>
    </lineage>
</organism>
<dbReference type="AlphaFoldDB" id="A0A814FJK0"/>
<comment type="caution">
    <text evidence="2">The sequence shown here is derived from an EMBL/GenBank/DDBJ whole genome shotgun (WGS) entry which is preliminary data.</text>
</comment>
<evidence type="ECO:0000313" key="4">
    <source>
        <dbReference type="Proteomes" id="UP000663864"/>
    </source>
</evidence>
<reference evidence="2" key="1">
    <citation type="submission" date="2021-02" db="EMBL/GenBank/DDBJ databases">
        <authorList>
            <person name="Nowell W R."/>
        </authorList>
    </citation>
    <scope>NUCLEOTIDE SEQUENCE</scope>
</reference>
<dbReference type="Proteomes" id="UP000663864">
    <property type="component" value="Unassembled WGS sequence"/>
</dbReference>
<dbReference type="EMBL" id="CAJNOT010000438">
    <property type="protein sequence ID" value="CAF0982213.1"/>
    <property type="molecule type" value="Genomic_DNA"/>
</dbReference>
<name>A0A814FJK0_9BILA</name>
<evidence type="ECO:0000256" key="1">
    <source>
        <dbReference type="SAM" id="SignalP"/>
    </source>
</evidence>
<protein>
    <submittedName>
        <fullName evidence="2">Uncharacterized protein</fullName>
    </submittedName>
</protein>